<dbReference type="Pfam" id="PF01967">
    <property type="entry name" value="MoaC"/>
    <property type="match status" value="1"/>
</dbReference>
<name>A0A0M3KI32_ANISI</name>
<reference evidence="4 5" key="2">
    <citation type="submission" date="2018-11" db="EMBL/GenBank/DDBJ databases">
        <authorList>
            <consortium name="Pathogen Informatics"/>
        </authorList>
    </citation>
    <scope>NUCLEOTIDE SEQUENCE [LARGE SCALE GENOMIC DNA]</scope>
</reference>
<proteinExistence type="predicted"/>
<organism evidence="6">
    <name type="scientific">Anisakis simplex</name>
    <name type="common">Herring worm</name>
    <dbReference type="NCBI Taxonomy" id="6269"/>
    <lineage>
        <taxon>Eukaryota</taxon>
        <taxon>Metazoa</taxon>
        <taxon>Ecdysozoa</taxon>
        <taxon>Nematoda</taxon>
        <taxon>Chromadorea</taxon>
        <taxon>Rhabditida</taxon>
        <taxon>Spirurina</taxon>
        <taxon>Ascaridomorpha</taxon>
        <taxon>Ascaridoidea</taxon>
        <taxon>Anisakidae</taxon>
        <taxon>Anisakis</taxon>
        <taxon>Anisakis simplex complex</taxon>
    </lineage>
</organism>
<dbReference type="Gene3D" id="3.30.70.640">
    <property type="entry name" value="Molybdopterin cofactor biosynthesis C (MoaC) domain"/>
    <property type="match status" value="1"/>
</dbReference>
<sequence length="88" mass="9547">MVDVSAKVATSRSAIAEGTLKERNEVKIRAIVRTKAETGVEMEALTAVSVAALTLYDMCKAITHKMEISDIRLVGKHGGKRDFGQTEL</sequence>
<protein>
    <submittedName>
        <fullName evidence="6">Molybdenum cofactor biosynthesis protein 1 (inferred by orthology to a D. melanogaster protein)</fullName>
    </submittedName>
</protein>
<dbReference type="InterPro" id="IPR002820">
    <property type="entry name" value="Mopterin_CF_biosynth-C_dom"/>
</dbReference>
<keyword evidence="5" id="KW-1185">Reference proteome</keyword>
<keyword evidence="2" id="KW-0501">Molybdenum cofactor biosynthesis</keyword>
<evidence type="ECO:0000256" key="1">
    <source>
        <dbReference type="ARBA" id="ARBA00005046"/>
    </source>
</evidence>
<feature type="domain" description="Molybdopterin cofactor biosynthesis C (MoaC)" evidence="3">
    <location>
        <begin position="22"/>
        <end position="79"/>
    </location>
</feature>
<dbReference type="InterPro" id="IPR036522">
    <property type="entry name" value="MoaC_sf"/>
</dbReference>
<dbReference type="SUPFAM" id="SSF55040">
    <property type="entry name" value="Molybdenum cofactor biosynthesis protein C, MoaC"/>
    <property type="match status" value="1"/>
</dbReference>
<evidence type="ECO:0000256" key="2">
    <source>
        <dbReference type="ARBA" id="ARBA00023150"/>
    </source>
</evidence>
<gene>
    <name evidence="4" type="ORF">ASIM_LOCUS20030</name>
</gene>
<accession>A0A0M3KI32</accession>
<comment type="pathway">
    <text evidence="1">Cofactor biosynthesis; molybdopterin biosynthesis.</text>
</comment>
<evidence type="ECO:0000259" key="3">
    <source>
        <dbReference type="Pfam" id="PF01967"/>
    </source>
</evidence>
<reference evidence="6" key="1">
    <citation type="submission" date="2017-02" db="UniProtKB">
        <authorList>
            <consortium name="WormBaseParasite"/>
        </authorList>
    </citation>
    <scope>IDENTIFICATION</scope>
</reference>
<dbReference type="EMBL" id="UYRR01038528">
    <property type="protein sequence ID" value="VDK73811.1"/>
    <property type="molecule type" value="Genomic_DNA"/>
</dbReference>
<dbReference type="OrthoDB" id="429626at2759"/>
<evidence type="ECO:0000313" key="4">
    <source>
        <dbReference type="EMBL" id="VDK73811.1"/>
    </source>
</evidence>
<dbReference type="UniPathway" id="UPA00344"/>
<dbReference type="WBParaSite" id="ASIM_0002064801-mRNA-1">
    <property type="protein sequence ID" value="ASIM_0002064801-mRNA-1"/>
    <property type="gene ID" value="ASIM_0002064801"/>
</dbReference>
<dbReference type="Proteomes" id="UP000267096">
    <property type="component" value="Unassembled WGS sequence"/>
</dbReference>
<evidence type="ECO:0000313" key="5">
    <source>
        <dbReference type="Proteomes" id="UP000267096"/>
    </source>
</evidence>
<dbReference type="GO" id="GO:0006777">
    <property type="term" value="P:Mo-molybdopterin cofactor biosynthetic process"/>
    <property type="evidence" value="ECO:0007669"/>
    <property type="project" value="UniProtKB-KW"/>
</dbReference>
<dbReference type="AlphaFoldDB" id="A0A0M3KI32"/>
<evidence type="ECO:0000313" key="6">
    <source>
        <dbReference type="WBParaSite" id="ASIM_0002064801-mRNA-1"/>
    </source>
</evidence>